<dbReference type="AlphaFoldDB" id="A0A7K1Y196"/>
<dbReference type="EMBL" id="WVHS01000004">
    <property type="protein sequence ID" value="MXV17025.1"/>
    <property type="molecule type" value="Genomic_DNA"/>
</dbReference>
<dbReference type="RefSeq" id="WP_160908035.1">
    <property type="nucleotide sequence ID" value="NZ_WVHS01000004.1"/>
</dbReference>
<comment type="caution">
    <text evidence="2">The sequence shown here is derived from an EMBL/GenBank/DDBJ whole genome shotgun (WGS) entry which is preliminary data.</text>
</comment>
<evidence type="ECO:0000313" key="2">
    <source>
        <dbReference type="EMBL" id="MXV17025.1"/>
    </source>
</evidence>
<dbReference type="CDD" id="cd06661">
    <property type="entry name" value="GGCT_like"/>
    <property type="match status" value="1"/>
</dbReference>
<feature type="domain" description="Gamma-glutamylcyclotransferase AIG2-like" evidence="1">
    <location>
        <begin position="6"/>
        <end position="127"/>
    </location>
</feature>
<reference evidence="2 3" key="1">
    <citation type="submission" date="2019-11" db="EMBL/GenBank/DDBJ databases">
        <title>Pedobacter sp. HMF7056 Genome sequencing and assembly.</title>
        <authorList>
            <person name="Kang H."/>
            <person name="Kim H."/>
            <person name="Joh K."/>
        </authorList>
    </citation>
    <scope>NUCLEOTIDE SEQUENCE [LARGE SCALE GENOMIC DNA]</scope>
    <source>
        <strain evidence="2 3">HMF7056</strain>
    </source>
</reference>
<dbReference type="Pfam" id="PF06094">
    <property type="entry name" value="GGACT"/>
    <property type="match status" value="1"/>
</dbReference>
<name>A0A7K1Y196_9SPHI</name>
<dbReference type="InterPro" id="IPR013024">
    <property type="entry name" value="GGCT-like"/>
</dbReference>
<sequence>MAKNLLFIYGTLLQTGNKYAEYLKERSVRIGSGCFKGYLYDIGNYPGAVHDPAAESVVCGTVVAISDPEVWPVLDQYEMISEIPDPSDEYVRKIVNICTATGDMECWVYLYNWPVDKHVFISDGDYLSYKASN</sequence>
<gene>
    <name evidence="2" type="ORF">GS398_17125</name>
</gene>
<organism evidence="2 3">
    <name type="scientific">Hufsiella ginkgonis</name>
    <dbReference type="NCBI Taxonomy" id="2695274"/>
    <lineage>
        <taxon>Bacteria</taxon>
        <taxon>Pseudomonadati</taxon>
        <taxon>Bacteroidota</taxon>
        <taxon>Sphingobacteriia</taxon>
        <taxon>Sphingobacteriales</taxon>
        <taxon>Sphingobacteriaceae</taxon>
        <taxon>Hufsiella</taxon>
    </lineage>
</organism>
<dbReference type="InterPro" id="IPR036568">
    <property type="entry name" value="GGCT-like_sf"/>
</dbReference>
<dbReference type="SUPFAM" id="SSF110857">
    <property type="entry name" value="Gamma-glutamyl cyclotransferase-like"/>
    <property type="match status" value="1"/>
</dbReference>
<dbReference type="InterPro" id="IPR009288">
    <property type="entry name" value="AIG2-like_dom"/>
</dbReference>
<evidence type="ECO:0000259" key="1">
    <source>
        <dbReference type="Pfam" id="PF06094"/>
    </source>
</evidence>
<keyword evidence="3" id="KW-1185">Reference proteome</keyword>
<proteinExistence type="predicted"/>
<dbReference type="Proteomes" id="UP000451233">
    <property type="component" value="Unassembled WGS sequence"/>
</dbReference>
<protein>
    <recommendedName>
        <fullName evidence="1">Gamma-glutamylcyclotransferase AIG2-like domain-containing protein</fullName>
    </recommendedName>
</protein>
<evidence type="ECO:0000313" key="3">
    <source>
        <dbReference type="Proteomes" id="UP000451233"/>
    </source>
</evidence>
<dbReference type="Gene3D" id="3.10.490.10">
    <property type="entry name" value="Gamma-glutamyl cyclotransferase-like"/>
    <property type="match status" value="1"/>
</dbReference>
<accession>A0A7K1Y196</accession>